<reference evidence="6 7" key="1">
    <citation type="journal article" date="2011" name="Syst. Appl. Microbiol.">
        <title>Defluviimonas denitrificans gen. nov., sp. nov., and Pararhodobacter aggregans gen. nov., sp. nov., non-phototrophic Rhodobacteraceae from the biofilter of a marine aquaculture.</title>
        <authorList>
            <person name="Foesel B.U."/>
            <person name="Drake H.L."/>
            <person name="Schramm A."/>
        </authorList>
    </citation>
    <scope>NUCLEOTIDE SEQUENCE [LARGE SCALE GENOMIC DNA]</scope>
    <source>
        <strain evidence="6 7">D1-19</strain>
    </source>
</reference>
<dbReference type="EMBL" id="QDDR01000009">
    <property type="protein sequence ID" value="PVE46261.1"/>
    <property type="molecule type" value="Genomic_DNA"/>
</dbReference>
<dbReference type="InterPro" id="IPR046348">
    <property type="entry name" value="SIS_dom_sf"/>
</dbReference>
<dbReference type="PANTHER" id="PTHR30514">
    <property type="entry name" value="GLUCOKINASE"/>
    <property type="match status" value="1"/>
</dbReference>
<keyword evidence="2" id="KW-0238">DNA-binding</keyword>
<dbReference type="PROSITE" id="PS51464">
    <property type="entry name" value="SIS"/>
    <property type="match status" value="1"/>
</dbReference>
<dbReference type="PROSITE" id="PS51071">
    <property type="entry name" value="HTH_RPIR"/>
    <property type="match status" value="1"/>
</dbReference>
<comment type="caution">
    <text evidence="6">The sequence shown here is derived from an EMBL/GenBank/DDBJ whole genome shotgun (WGS) entry which is preliminary data.</text>
</comment>
<dbReference type="InterPro" id="IPR047640">
    <property type="entry name" value="RpiR-like"/>
</dbReference>
<dbReference type="OrthoDB" id="3574600at2"/>
<dbReference type="GO" id="GO:0003700">
    <property type="term" value="F:DNA-binding transcription factor activity"/>
    <property type="evidence" value="ECO:0007669"/>
    <property type="project" value="InterPro"/>
</dbReference>
<dbReference type="Gene3D" id="1.10.10.10">
    <property type="entry name" value="Winged helix-like DNA-binding domain superfamily/Winged helix DNA-binding domain"/>
    <property type="match status" value="1"/>
</dbReference>
<dbReference type="Gene3D" id="3.40.50.10490">
    <property type="entry name" value="Glucose-6-phosphate isomerase like protein, domain 1"/>
    <property type="match status" value="1"/>
</dbReference>
<keyword evidence="7" id="KW-1185">Reference proteome</keyword>
<dbReference type="Pfam" id="PF01380">
    <property type="entry name" value="SIS"/>
    <property type="match status" value="1"/>
</dbReference>
<accession>A0A2T7UNR4</accession>
<keyword evidence="1" id="KW-0805">Transcription regulation</keyword>
<dbReference type="AlphaFoldDB" id="A0A2T7UNR4"/>
<keyword evidence="3" id="KW-0804">Transcription</keyword>
<proteinExistence type="predicted"/>
<evidence type="ECO:0000256" key="1">
    <source>
        <dbReference type="ARBA" id="ARBA00023015"/>
    </source>
</evidence>
<evidence type="ECO:0000313" key="7">
    <source>
        <dbReference type="Proteomes" id="UP000244810"/>
    </source>
</evidence>
<dbReference type="CDD" id="cd05013">
    <property type="entry name" value="SIS_RpiR"/>
    <property type="match status" value="1"/>
</dbReference>
<dbReference type="InterPro" id="IPR001347">
    <property type="entry name" value="SIS_dom"/>
</dbReference>
<evidence type="ECO:0000259" key="5">
    <source>
        <dbReference type="PROSITE" id="PS51464"/>
    </source>
</evidence>
<dbReference type="InterPro" id="IPR036388">
    <property type="entry name" value="WH-like_DNA-bd_sf"/>
</dbReference>
<dbReference type="InterPro" id="IPR035472">
    <property type="entry name" value="RpiR-like_SIS"/>
</dbReference>
<dbReference type="GO" id="GO:1901135">
    <property type="term" value="P:carbohydrate derivative metabolic process"/>
    <property type="evidence" value="ECO:0007669"/>
    <property type="project" value="InterPro"/>
</dbReference>
<dbReference type="SUPFAM" id="SSF46689">
    <property type="entry name" value="Homeodomain-like"/>
    <property type="match status" value="1"/>
</dbReference>
<evidence type="ECO:0000259" key="4">
    <source>
        <dbReference type="PROSITE" id="PS51071"/>
    </source>
</evidence>
<dbReference type="InterPro" id="IPR000281">
    <property type="entry name" value="HTH_RpiR"/>
</dbReference>
<dbReference type="GO" id="GO:0003677">
    <property type="term" value="F:DNA binding"/>
    <property type="evidence" value="ECO:0007669"/>
    <property type="project" value="UniProtKB-KW"/>
</dbReference>
<evidence type="ECO:0000256" key="3">
    <source>
        <dbReference type="ARBA" id="ARBA00023163"/>
    </source>
</evidence>
<dbReference type="SUPFAM" id="SSF53697">
    <property type="entry name" value="SIS domain"/>
    <property type="match status" value="1"/>
</dbReference>
<feature type="domain" description="HTH rpiR-type" evidence="4">
    <location>
        <begin position="7"/>
        <end position="83"/>
    </location>
</feature>
<feature type="domain" description="SIS" evidence="5">
    <location>
        <begin position="130"/>
        <end position="268"/>
    </location>
</feature>
<gene>
    <name evidence="6" type="ORF">DDE23_16575</name>
</gene>
<evidence type="ECO:0000256" key="2">
    <source>
        <dbReference type="ARBA" id="ARBA00023125"/>
    </source>
</evidence>
<name>A0A2T7UNR4_9RHOB</name>
<dbReference type="InterPro" id="IPR009057">
    <property type="entry name" value="Homeodomain-like_sf"/>
</dbReference>
<dbReference type="RefSeq" id="WP_107753125.1">
    <property type="nucleotide sequence ID" value="NZ_QBKF01000009.1"/>
</dbReference>
<evidence type="ECO:0000313" key="6">
    <source>
        <dbReference type="EMBL" id="PVE46261.1"/>
    </source>
</evidence>
<organism evidence="6 7">
    <name type="scientific">Pararhodobacter aggregans</name>
    <dbReference type="NCBI Taxonomy" id="404875"/>
    <lineage>
        <taxon>Bacteria</taxon>
        <taxon>Pseudomonadati</taxon>
        <taxon>Pseudomonadota</taxon>
        <taxon>Alphaproteobacteria</taxon>
        <taxon>Rhodobacterales</taxon>
        <taxon>Paracoccaceae</taxon>
        <taxon>Pararhodobacter</taxon>
    </lineage>
</organism>
<protein>
    <submittedName>
        <fullName evidence="6">RpiR family transcriptional regulator</fullName>
    </submittedName>
</protein>
<dbReference type="Pfam" id="PF01418">
    <property type="entry name" value="HTH_6"/>
    <property type="match status" value="1"/>
</dbReference>
<dbReference type="PANTHER" id="PTHR30514:SF18">
    <property type="entry name" value="RPIR-FAMILY TRANSCRIPTIONAL REGULATOR"/>
    <property type="match status" value="1"/>
</dbReference>
<dbReference type="GO" id="GO:0097367">
    <property type="term" value="F:carbohydrate derivative binding"/>
    <property type="evidence" value="ECO:0007669"/>
    <property type="project" value="InterPro"/>
</dbReference>
<sequence length="291" mass="31795">MNDTPADTPEARLRAAMPDLTRAERQLAAHMLGNYPVAVLGSVASVARGAGVSGPTVVRLVQKLGYSGYPEFQAQLREEVGEKLASPIAKREKWAGAGARDHVLDAFAAKVVENVTATLGQIDHAGFDAVTALLADRERRIAMLGGRLTHPVAEYFATTLRVTRGEVSLWSNLPNSWPPALLDMRPGDVLVAFDIRRYEASVLHIVEMARAQGAEVVLITDRWVSPAAAHAQHILPCHIEAPSAWDSITALVMLVEALLAGVQNRSWDETADRLRRMEALYARAQLFRRAR</sequence>
<dbReference type="Proteomes" id="UP000244810">
    <property type="component" value="Unassembled WGS sequence"/>
</dbReference>